<gene>
    <name evidence="2" type="ORF">H8712_11520</name>
</gene>
<evidence type="ECO:0000313" key="2">
    <source>
        <dbReference type="EMBL" id="MBC8629234.1"/>
    </source>
</evidence>
<keyword evidence="3" id="KW-1185">Reference proteome</keyword>
<dbReference type="RefSeq" id="WP_187558878.1">
    <property type="nucleotide sequence ID" value="NZ_JACRTP010000004.1"/>
</dbReference>
<reference evidence="2 3" key="1">
    <citation type="submission" date="2020-08" db="EMBL/GenBank/DDBJ databases">
        <title>Genome public.</title>
        <authorList>
            <person name="Liu C."/>
            <person name="Sun Q."/>
        </authorList>
    </citation>
    <scope>NUCLEOTIDE SEQUENCE [LARGE SCALE GENOMIC DNA]</scope>
    <source>
        <strain evidence="2 3">3_YM_SP_D4_24.mj</strain>
    </source>
</reference>
<comment type="caution">
    <text evidence="2">The sequence shown here is derived from an EMBL/GenBank/DDBJ whole genome shotgun (WGS) entry which is preliminary data.</text>
</comment>
<dbReference type="Proteomes" id="UP000661649">
    <property type="component" value="Unassembled WGS sequence"/>
</dbReference>
<protein>
    <recommendedName>
        <fullName evidence="4">Pilus assembly protein</fullName>
    </recommendedName>
</protein>
<sequence length="294" mass="32774">MDKINYSVNSTDRLNLKSNYLKSTRKEKYSLQPSASLTVESAFVFPFFFLAIVILVLFLDLYRIQSVIQASLSQSSRELGMYAYCESDTESSPVGAVSSALCIAYAKTQLSNALKEEALPQILGHKNGISLLMSSYQNGRITLKASFLYKSPVALIPLQPIPVTIVSSVHAWTGYDSNNTDMDTSDSEEMVYVTDYQGVYHTFSDCTYLSLSVTTTSKSNLSSLRNVYGEKYHPCERCVRSSSNQNTFYITQSGNRYHSSSSCGGLTRHVRLIKKSELQNLHLCSRCSQRNGGH</sequence>
<evidence type="ECO:0000256" key="1">
    <source>
        <dbReference type="SAM" id="Phobius"/>
    </source>
</evidence>
<accession>A0ABR7PCU9</accession>
<feature type="transmembrane region" description="Helical" evidence="1">
    <location>
        <begin position="43"/>
        <end position="62"/>
    </location>
</feature>
<dbReference type="EMBL" id="JACRTP010000004">
    <property type="protein sequence ID" value="MBC8629234.1"/>
    <property type="molecule type" value="Genomic_DNA"/>
</dbReference>
<evidence type="ECO:0000313" key="3">
    <source>
        <dbReference type="Proteomes" id="UP000661649"/>
    </source>
</evidence>
<keyword evidence="1" id="KW-0472">Membrane</keyword>
<evidence type="ECO:0008006" key="4">
    <source>
        <dbReference type="Google" id="ProtNLM"/>
    </source>
</evidence>
<organism evidence="2 3">
    <name type="scientific">Blautia stercoris</name>
    <dbReference type="NCBI Taxonomy" id="871664"/>
    <lineage>
        <taxon>Bacteria</taxon>
        <taxon>Bacillati</taxon>
        <taxon>Bacillota</taxon>
        <taxon>Clostridia</taxon>
        <taxon>Lachnospirales</taxon>
        <taxon>Lachnospiraceae</taxon>
        <taxon>Blautia</taxon>
    </lineage>
</organism>
<keyword evidence="1" id="KW-0812">Transmembrane</keyword>
<name>A0ABR7PCU9_9FIRM</name>
<proteinExistence type="predicted"/>
<keyword evidence="1" id="KW-1133">Transmembrane helix</keyword>